<accession>A0A1H6HCV1</accession>
<reference evidence="4" key="1">
    <citation type="submission" date="2016-10" db="EMBL/GenBank/DDBJ databases">
        <authorList>
            <person name="Varghese N."/>
            <person name="Submissions S."/>
        </authorList>
    </citation>
    <scope>NUCLEOTIDE SEQUENCE [LARGE SCALE GENOMIC DNA]</scope>
    <source>
        <strain evidence="4">DSM 13234</strain>
    </source>
</reference>
<sequence length="652" mass="71369">MDRLDLCLSVSAPDRLGEREWMIANGLAGYASGRLDGTVSRRHDGLLVAALPVSGRTILLDRVEETVIPADGAPPFALFDALVEVRLERGLPVWRFARDGLELERRVVMPWRQNTTLLSHRLLAGGADIGLDIRPWMHFRGNDGPADQPLYPSVLSWQQGGRIEVTQGTFPPLRLAVRAAACSLILGDERTESAFYPIEAERDYTAHGPVWSPGRFALRLGAEGAELIASAEPWGAALAQNADAAWAAETGRRDRLIAHAVPAVRDPVGRQLVVAADAFLFEPRGRFDLAARSLAQGNEVRSVIAGYPWFNDWGRDTMIALEGLTLVTGRPDEARRILLTFAAYERDGLIPNNIPDGGTEGVYHAADASLWFFHALDRYLVATGDDETLDLILPVVRRSLDAHRAGTRFGIGVDPADGLLRQGAEGYMLTWMDSATPRRGKAVEINALWYNALTVMAGWLDTVGDGDGAAQAQVEAARLRESFNRRFWNPHTGFLFDLIDGEAGDDPACRCNQLLALSLPHPVLEPAHWAAVLDVVERRLLTPFGLRSLDPAAPDYRPSYAGDLHARDFAYHRGTVWAWLIGPFVDAWLKVHPGDRAGARRVLSGLAGHLDDFCVGTIAEVFDGDSPHRPRGCTAQAWSVAETLRAWANSAP</sequence>
<dbReference type="Proteomes" id="UP000182983">
    <property type="component" value="Unassembled WGS sequence"/>
</dbReference>
<dbReference type="Pfam" id="PF12439">
    <property type="entry name" value="GDE_N"/>
    <property type="match status" value="1"/>
</dbReference>
<feature type="domain" description="Glycogen debranching enzyme bacterial and archaeal type N-terminal" evidence="2">
    <location>
        <begin position="19"/>
        <end position="222"/>
    </location>
</feature>
<dbReference type="Pfam" id="PF06202">
    <property type="entry name" value="GDE_C"/>
    <property type="match status" value="1"/>
</dbReference>
<dbReference type="InterPro" id="IPR024742">
    <property type="entry name" value="Glycogen_debranch_N"/>
</dbReference>
<dbReference type="GO" id="GO:0004135">
    <property type="term" value="F:amylo-alpha-1,6-glucosidase activity"/>
    <property type="evidence" value="ECO:0007669"/>
    <property type="project" value="InterPro"/>
</dbReference>
<keyword evidence="4" id="KW-1185">Reference proteome</keyword>
<dbReference type="FunFam" id="1.50.10.10:FF:000073">
    <property type="entry name" value="Glycogen debranching enzyme, hypothetical (TreX-like)"/>
    <property type="match status" value="1"/>
</dbReference>
<gene>
    <name evidence="3" type="ORF">SAMN04244559_01148</name>
</gene>
<evidence type="ECO:0000259" key="1">
    <source>
        <dbReference type="Pfam" id="PF06202"/>
    </source>
</evidence>
<evidence type="ECO:0000259" key="2">
    <source>
        <dbReference type="Pfam" id="PF12439"/>
    </source>
</evidence>
<dbReference type="PANTHER" id="PTHR10569">
    <property type="entry name" value="GLYCOGEN DEBRANCHING ENZYME"/>
    <property type="match status" value="1"/>
</dbReference>
<evidence type="ECO:0000313" key="4">
    <source>
        <dbReference type="Proteomes" id="UP000182983"/>
    </source>
</evidence>
<dbReference type="GO" id="GO:0005980">
    <property type="term" value="P:glycogen catabolic process"/>
    <property type="evidence" value="ECO:0007669"/>
    <property type="project" value="InterPro"/>
</dbReference>
<dbReference type="InterPro" id="IPR012341">
    <property type="entry name" value="6hp_glycosidase-like_sf"/>
</dbReference>
<name>A0A1H6HCV1_MAGFU</name>
<organism evidence="3 4">
    <name type="scientific">Magnetospirillum fulvum</name>
    <name type="common">Rhodospirillum fulvum</name>
    <dbReference type="NCBI Taxonomy" id="1082"/>
    <lineage>
        <taxon>Bacteria</taxon>
        <taxon>Pseudomonadati</taxon>
        <taxon>Pseudomonadota</taxon>
        <taxon>Alphaproteobacteria</taxon>
        <taxon>Rhodospirillales</taxon>
        <taxon>Rhodospirillaceae</taxon>
        <taxon>Magnetospirillum</taxon>
    </lineage>
</organism>
<dbReference type="PANTHER" id="PTHR10569:SF2">
    <property type="entry name" value="GLYCOGEN DEBRANCHING ENZYME"/>
    <property type="match status" value="1"/>
</dbReference>
<dbReference type="AlphaFoldDB" id="A0A1H6HCV1"/>
<dbReference type="GO" id="GO:0004134">
    <property type="term" value="F:4-alpha-glucanotransferase activity"/>
    <property type="evidence" value="ECO:0007669"/>
    <property type="project" value="InterPro"/>
</dbReference>
<dbReference type="RefSeq" id="WP_074766457.1">
    <property type="nucleotide sequence ID" value="NZ_FNWO01000004.1"/>
</dbReference>
<evidence type="ECO:0000313" key="3">
    <source>
        <dbReference type="EMBL" id="SEH31920.1"/>
    </source>
</evidence>
<proteinExistence type="predicted"/>
<dbReference type="Gene3D" id="1.50.10.10">
    <property type="match status" value="1"/>
</dbReference>
<protein>
    <submittedName>
        <fullName evidence="3">Glycogen debranching enzyme, putative</fullName>
    </submittedName>
</protein>
<dbReference type="InterPro" id="IPR010401">
    <property type="entry name" value="AGL/Gdb1"/>
</dbReference>
<dbReference type="OrthoDB" id="9761875at2"/>
<dbReference type="InterPro" id="IPR032790">
    <property type="entry name" value="GDE_C"/>
</dbReference>
<dbReference type="InterPro" id="IPR008928">
    <property type="entry name" value="6-hairpin_glycosidase_sf"/>
</dbReference>
<dbReference type="EMBL" id="FNWO01000004">
    <property type="protein sequence ID" value="SEH31920.1"/>
    <property type="molecule type" value="Genomic_DNA"/>
</dbReference>
<dbReference type="SUPFAM" id="SSF48208">
    <property type="entry name" value="Six-hairpin glycosidases"/>
    <property type="match status" value="1"/>
</dbReference>
<feature type="domain" description="Glycogen debranching enzyme C-terminal" evidence="1">
    <location>
        <begin position="297"/>
        <end position="645"/>
    </location>
</feature>